<dbReference type="Proteomes" id="UP000289340">
    <property type="component" value="Chromosome 20"/>
</dbReference>
<dbReference type="EMBL" id="QZWG01000020">
    <property type="protein sequence ID" value="RZB41759.1"/>
    <property type="molecule type" value="Genomic_DNA"/>
</dbReference>
<comment type="caution">
    <text evidence="2">The sequence shown here is derived from an EMBL/GenBank/DDBJ whole genome shotgun (WGS) entry which is preliminary data.</text>
</comment>
<reference evidence="2 3" key="1">
    <citation type="submission" date="2018-09" db="EMBL/GenBank/DDBJ databases">
        <title>A high-quality reference genome of wild soybean provides a powerful tool to mine soybean genomes.</title>
        <authorList>
            <person name="Xie M."/>
            <person name="Chung C.Y.L."/>
            <person name="Li M.-W."/>
            <person name="Wong F.-L."/>
            <person name="Chan T.-F."/>
            <person name="Lam H.-M."/>
        </authorList>
    </citation>
    <scope>NUCLEOTIDE SEQUENCE [LARGE SCALE GENOMIC DNA]</scope>
    <source>
        <strain evidence="3">cv. W05</strain>
        <tissue evidence="2">Hypocotyl of etiolated seedlings</tissue>
    </source>
</reference>
<protein>
    <submittedName>
        <fullName evidence="2">Uncharacterized protein</fullName>
    </submittedName>
</protein>
<evidence type="ECO:0000256" key="1">
    <source>
        <dbReference type="SAM" id="Phobius"/>
    </source>
</evidence>
<organism evidence="2 3">
    <name type="scientific">Glycine soja</name>
    <name type="common">Wild soybean</name>
    <dbReference type="NCBI Taxonomy" id="3848"/>
    <lineage>
        <taxon>Eukaryota</taxon>
        <taxon>Viridiplantae</taxon>
        <taxon>Streptophyta</taxon>
        <taxon>Embryophyta</taxon>
        <taxon>Tracheophyta</taxon>
        <taxon>Spermatophyta</taxon>
        <taxon>Magnoliopsida</taxon>
        <taxon>eudicotyledons</taxon>
        <taxon>Gunneridae</taxon>
        <taxon>Pentapetalae</taxon>
        <taxon>rosids</taxon>
        <taxon>fabids</taxon>
        <taxon>Fabales</taxon>
        <taxon>Fabaceae</taxon>
        <taxon>Papilionoideae</taxon>
        <taxon>50 kb inversion clade</taxon>
        <taxon>NPAAA clade</taxon>
        <taxon>indigoferoid/millettioid clade</taxon>
        <taxon>Phaseoleae</taxon>
        <taxon>Glycine</taxon>
        <taxon>Glycine subgen. Soja</taxon>
    </lineage>
</organism>
<keyword evidence="1" id="KW-0812">Transmembrane</keyword>
<keyword evidence="1" id="KW-1133">Transmembrane helix</keyword>
<dbReference type="AlphaFoldDB" id="A0A445EYZ6"/>
<gene>
    <name evidence="2" type="ORF">D0Y65_052678</name>
</gene>
<evidence type="ECO:0000313" key="3">
    <source>
        <dbReference type="Proteomes" id="UP000289340"/>
    </source>
</evidence>
<keyword evidence="1" id="KW-0472">Membrane</keyword>
<keyword evidence="3" id="KW-1185">Reference proteome</keyword>
<feature type="transmembrane region" description="Helical" evidence="1">
    <location>
        <begin position="27"/>
        <end position="51"/>
    </location>
</feature>
<evidence type="ECO:0000313" key="2">
    <source>
        <dbReference type="EMBL" id="RZB41759.1"/>
    </source>
</evidence>
<proteinExistence type="predicted"/>
<accession>A0A445EYZ6</accession>
<name>A0A445EYZ6_GLYSO</name>
<sequence>MHFSCDFFSSDDHFSAYTGPQTNASTYASIIVVVSEVLPWSHAVSILVAVVKHSSFRERRRVAVHLLPLIAEH</sequence>